<dbReference type="EMBL" id="JAPMOS010000020">
    <property type="protein sequence ID" value="KAJ4459367.1"/>
    <property type="molecule type" value="Genomic_DNA"/>
</dbReference>
<gene>
    <name evidence="1" type="ORF">PAPYR_4668</name>
</gene>
<protein>
    <submittedName>
        <fullName evidence="1">Uncharacterized protein</fullName>
    </submittedName>
</protein>
<evidence type="ECO:0000313" key="1">
    <source>
        <dbReference type="EMBL" id="KAJ4459367.1"/>
    </source>
</evidence>
<proteinExistence type="predicted"/>
<name>A0ABQ8ULN8_9EUKA</name>
<reference evidence="1" key="1">
    <citation type="journal article" date="2022" name="bioRxiv">
        <title>Genomics of Preaxostyla Flagellates Illuminates Evolutionary Transitions and the Path Towards Mitochondrial Loss.</title>
        <authorList>
            <person name="Novak L.V.F."/>
            <person name="Treitli S.C."/>
            <person name="Pyrih J."/>
            <person name="Halakuc P."/>
            <person name="Pipaliya S.V."/>
            <person name="Vacek V."/>
            <person name="Brzon O."/>
            <person name="Soukal P."/>
            <person name="Eme L."/>
            <person name="Dacks J.B."/>
            <person name="Karnkowska A."/>
            <person name="Elias M."/>
            <person name="Hampl V."/>
        </authorList>
    </citation>
    <scope>NUCLEOTIDE SEQUENCE</scope>
    <source>
        <strain evidence="1">RCP-MX</strain>
    </source>
</reference>
<dbReference type="Proteomes" id="UP001141327">
    <property type="component" value="Unassembled WGS sequence"/>
</dbReference>
<accession>A0ABQ8ULN8</accession>
<sequence>MWTFDLRWAVSVFGCMWEGEMAWRGLDGVEEKGDNELAAGRVLFLSSCPQPLRTLYACHDIFVGNLYPPIVDLDCSSFAHLHLCIPFRSDIKAGARSQLHRFLSPLANFYDLLWISSGPFLVAGPLDFTLVDDPTRRISLYPLGNPTRLTSKSLQVNPFRFFFLTCAFVVPVSRTSRLSVFLSRTSHPTHRHLSSSRLQFLSGVRLSAVRDQRKMRGERIGFGFSSQSALCEIGGG</sequence>
<keyword evidence="2" id="KW-1185">Reference proteome</keyword>
<evidence type="ECO:0000313" key="2">
    <source>
        <dbReference type="Proteomes" id="UP001141327"/>
    </source>
</evidence>
<comment type="caution">
    <text evidence="1">The sequence shown here is derived from an EMBL/GenBank/DDBJ whole genome shotgun (WGS) entry which is preliminary data.</text>
</comment>
<organism evidence="1 2">
    <name type="scientific">Paratrimastix pyriformis</name>
    <dbReference type="NCBI Taxonomy" id="342808"/>
    <lineage>
        <taxon>Eukaryota</taxon>
        <taxon>Metamonada</taxon>
        <taxon>Preaxostyla</taxon>
        <taxon>Paratrimastigidae</taxon>
        <taxon>Paratrimastix</taxon>
    </lineage>
</organism>